<feature type="domain" description="N-acetyltransferase" evidence="4">
    <location>
        <begin position="198"/>
        <end position="352"/>
    </location>
</feature>
<dbReference type="Pfam" id="PF13302">
    <property type="entry name" value="Acetyltransf_3"/>
    <property type="match status" value="2"/>
</dbReference>
<dbReference type="PANTHER" id="PTHR43792:SF8">
    <property type="entry name" value="[RIBOSOMAL PROTEIN US5]-ALANINE N-ACETYLTRANSFERASE"/>
    <property type="match status" value="1"/>
</dbReference>
<keyword evidence="2" id="KW-0012">Acyltransferase</keyword>
<evidence type="ECO:0000256" key="3">
    <source>
        <dbReference type="ARBA" id="ARBA00038502"/>
    </source>
</evidence>
<dbReference type="GeneID" id="90533171"/>
<dbReference type="InterPro" id="IPR000182">
    <property type="entry name" value="GNAT_dom"/>
</dbReference>
<evidence type="ECO:0000259" key="4">
    <source>
        <dbReference type="PROSITE" id="PS51186"/>
    </source>
</evidence>
<comment type="similarity">
    <text evidence="3">Belongs to the acetyltransferase family. RimJ subfamily.</text>
</comment>
<dbReference type="EMBL" id="JANFZH010000056">
    <property type="protein sequence ID" value="MCQ4841564.1"/>
    <property type="molecule type" value="Genomic_DNA"/>
</dbReference>
<dbReference type="RefSeq" id="WP_066866054.1">
    <property type="nucleotide sequence ID" value="NZ_CABKVV010000014.1"/>
</dbReference>
<keyword evidence="6" id="KW-1185">Reference proteome</keyword>
<accession>A0ABT1S3Q9</accession>
<name>A0ABT1S3Q9_9FIRM</name>
<evidence type="ECO:0000256" key="2">
    <source>
        <dbReference type="ARBA" id="ARBA00023315"/>
    </source>
</evidence>
<dbReference type="PROSITE" id="PS51186">
    <property type="entry name" value="GNAT"/>
    <property type="match status" value="2"/>
</dbReference>
<keyword evidence="1" id="KW-0808">Transferase</keyword>
<dbReference type="InterPro" id="IPR051531">
    <property type="entry name" value="N-acetyltransferase"/>
</dbReference>
<dbReference type="InterPro" id="IPR016181">
    <property type="entry name" value="Acyl_CoA_acyltransferase"/>
</dbReference>
<reference evidence="5 6" key="1">
    <citation type="submission" date="2022-06" db="EMBL/GenBank/DDBJ databases">
        <title>Isolation of gut microbiota from human fecal samples.</title>
        <authorList>
            <person name="Pamer E.G."/>
            <person name="Barat B."/>
            <person name="Waligurski E."/>
            <person name="Medina S."/>
            <person name="Paddock L."/>
            <person name="Mostad J."/>
        </authorList>
    </citation>
    <scope>NUCLEOTIDE SEQUENCE [LARGE SCALE GENOMIC DNA]</scope>
    <source>
        <strain evidence="5 6">DFI.9.73</strain>
    </source>
</reference>
<evidence type="ECO:0000313" key="6">
    <source>
        <dbReference type="Proteomes" id="UP001524473"/>
    </source>
</evidence>
<protein>
    <submittedName>
        <fullName evidence="5">GNAT family N-acetyltransferase</fullName>
    </submittedName>
</protein>
<proteinExistence type="inferred from homology"/>
<dbReference type="PANTHER" id="PTHR43792">
    <property type="entry name" value="GNAT FAMILY, PUTATIVE (AFU_ORTHOLOGUE AFUA_3G00765)-RELATED-RELATED"/>
    <property type="match status" value="1"/>
</dbReference>
<gene>
    <name evidence="5" type="ORF">NE695_16765</name>
</gene>
<dbReference type="Gene3D" id="3.40.630.30">
    <property type="match status" value="2"/>
</dbReference>
<dbReference type="SUPFAM" id="SSF55729">
    <property type="entry name" value="Acyl-CoA N-acyltransferases (Nat)"/>
    <property type="match status" value="2"/>
</dbReference>
<evidence type="ECO:0000313" key="5">
    <source>
        <dbReference type="EMBL" id="MCQ4841564.1"/>
    </source>
</evidence>
<comment type="caution">
    <text evidence="5">The sequence shown here is derived from an EMBL/GenBank/DDBJ whole genome shotgun (WGS) entry which is preliminary data.</text>
</comment>
<organism evidence="5 6">
    <name type="scientific">Neglectibacter timonensis</name>
    <dbReference type="NCBI Taxonomy" id="1776382"/>
    <lineage>
        <taxon>Bacteria</taxon>
        <taxon>Bacillati</taxon>
        <taxon>Bacillota</taxon>
        <taxon>Clostridia</taxon>
        <taxon>Eubacteriales</taxon>
        <taxon>Oscillospiraceae</taxon>
        <taxon>Neglectibacter</taxon>
    </lineage>
</organism>
<dbReference type="Proteomes" id="UP001524473">
    <property type="component" value="Unassembled WGS sequence"/>
</dbReference>
<feature type="domain" description="N-acetyltransferase" evidence="4">
    <location>
        <begin position="9"/>
        <end position="164"/>
    </location>
</feature>
<evidence type="ECO:0000256" key="1">
    <source>
        <dbReference type="ARBA" id="ARBA00022679"/>
    </source>
</evidence>
<sequence>MKVLETERLLLRPWKMEDLTDFYTYCRDPEVGPNAGWKPHESMEESRGILEAWIAGEEEIWALEEKGSKRVIGSLGLHNDRRRSDVPDCKMMGYALSREFWGKGFMPEAVSAVMDYAFTGKKLKLLTIYHYPNNSRSCRVIEKCGFRYEGTLRCGSVIYDDSLRDDCCYSMTAAEYYLMRAKQAGFSLVLPEKMPEGQLLSYAREWSEEKMIPGALDHLEDMGVEAWLERSIAHRIHVPAPLVTETTYLFLDSMQRLAGALSIRHMLNDALLKTGGHIGYGIRPSCRGKGWAPYMLALGLEEAKKMGLERVLITCLDTNLASAATIEACGGILDNKMPDGEGALNRRYWISL</sequence>